<accession>A0A1B6K852</accession>
<feature type="non-terminal residue" evidence="1">
    <location>
        <position position="1"/>
    </location>
</feature>
<sequence>DIEDTVQNLSQAVLLKGTPNFSQYIALQELVVRLPLDTMKEFYKNNKKFFAQTNKFLDMDVDIEDTVQNLSQAVLLKGTPNFSQYIALQELVVRLPLDTMKEFYKNNKKFFAQTNKFLDMDV</sequence>
<proteinExistence type="predicted"/>
<gene>
    <name evidence="1" type="ORF">g.305</name>
</gene>
<evidence type="ECO:0000313" key="1">
    <source>
        <dbReference type="EMBL" id="JAT07639.1"/>
    </source>
</evidence>
<feature type="non-terminal residue" evidence="1">
    <location>
        <position position="122"/>
    </location>
</feature>
<dbReference type="AlphaFoldDB" id="A0A1B6K852"/>
<dbReference type="EMBL" id="GECU01000068">
    <property type="protein sequence ID" value="JAT07639.1"/>
    <property type="molecule type" value="Transcribed_RNA"/>
</dbReference>
<protein>
    <submittedName>
        <fullName evidence="1">Uncharacterized protein</fullName>
    </submittedName>
</protein>
<name>A0A1B6K852_9HEMI</name>
<reference evidence="1" key="1">
    <citation type="submission" date="2015-11" db="EMBL/GenBank/DDBJ databases">
        <title>De novo transcriptome assembly of four potential Pierce s Disease insect vectors from Arizona vineyards.</title>
        <authorList>
            <person name="Tassone E.E."/>
        </authorList>
    </citation>
    <scope>NUCLEOTIDE SEQUENCE</scope>
</reference>
<organism evidence="1">
    <name type="scientific">Homalodisca liturata</name>
    <dbReference type="NCBI Taxonomy" id="320908"/>
    <lineage>
        <taxon>Eukaryota</taxon>
        <taxon>Metazoa</taxon>
        <taxon>Ecdysozoa</taxon>
        <taxon>Arthropoda</taxon>
        <taxon>Hexapoda</taxon>
        <taxon>Insecta</taxon>
        <taxon>Pterygota</taxon>
        <taxon>Neoptera</taxon>
        <taxon>Paraneoptera</taxon>
        <taxon>Hemiptera</taxon>
        <taxon>Auchenorrhyncha</taxon>
        <taxon>Membracoidea</taxon>
        <taxon>Cicadellidae</taxon>
        <taxon>Cicadellinae</taxon>
        <taxon>Proconiini</taxon>
        <taxon>Homalodisca</taxon>
    </lineage>
</organism>